<keyword evidence="2" id="KW-1185">Reference proteome</keyword>
<reference evidence="1 2" key="1">
    <citation type="submission" date="2022-10" db="EMBL/GenBank/DDBJ databases">
        <title>Roseococcus glaciei nov., sp. nov., isolated from glacier.</title>
        <authorList>
            <person name="Liu Q."/>
            <person name="Xin Y.-H."/>
        </authorList>
    </citation>
    <scope>NUCLEOTIDE SEQUENCE [LARGE SCALE GENOMIC DNA]</scope>
    <source>
        <strain evidence="1 2">MDT2-1-1</strain>
    </source>
</reference>
<protein>
    <submittedName>
        <fullName evidence="1">Uncharacterized protein</fullName>
    </submittedName>
</protein>
<gene>
    <name evidence="1" type="ORF">OF850_22995</name>
</gene>
<dbReference type="EMBL" id="JAPFQI010000039">
    <property type="protein sequence ID" value="MCW8088450.1"/>
    <property type="molecule type" value="Genomic_DNA"/>
</dbReference>
<accession>A0ABT3P205</accession>
<proteinExistence type="predicted"/>
<organism evidence="1 2">
    <name type="scientific">Sabulicella glaciei</name>
    <dbReference type="NCBI Taxonomy" id="2984948"/>
    <lineage>
        <taxon>Bacteria</taxon>
        <taxon>Pseudomonadati</taxon>
        <taxon>Pseudomonadota</taxon>
        <taxon>Alphaproteobacteria</taxon>
        <taxon>Acetobacterales</taxon>
        <taxon>Acetobacteraceae</taxon>
        <taxon>Sabulicella</taxon>
    </lineage>
</organism>
<dbReference type="Proteomes" id="UP001526430">
    <property type="component" value="Unassembled WGS sequence"/>
</dbReference>
<sequence length="92" mass="9778">MVGVSVVRLVDEAIIVDTIEPVAGLTEWLNLAVVKFMVAADRDHRPSEGGLGIIPGAQTPLGVGVAREQRHVGLQGRWLEASELAVKIGQDV</sequence>
<comment type="caution">
    <text evidence="1">The sequence shown here is derived from an EMBL/GenBank/DDBJ whole genome shotgun (WGS) entry which is preliminary data.</text>
</comment>
<evidence type="ECO:0000313" key="1">
    <source>
        <dbReference type="EMBL" id="MCW8088450.1"/>
    </source>
</evidence>
<evidence type="ECO:0000313" key="2">
    <source>
        <dbReference type="Proteomes" id="UP001526430"/>
    </source>
</evidence>
<name>A0ABT3P205_9PROT</name>